<evidence type="ECO:0000256" key="3">
    <source>
        <dbReference type="ARBA" id="ARBA00022840"/>
    </source>
</evidence>
<evidence type="ECO:0000313" key="5">
    <source>
        <dbReference type="EMBL" id="MFC5830913.1"/>
    </source>
</evidence>
<comment type="caution">
    <text evidence="5">The sequence shown here is derived from an EMBL/GenBank/DDBJ whole genome shotgun (WGS) entry which is preliminary data.</text>
</comment>
<dbReference type="InterPro" id="IPR027417">
    <property type="entry name" value="P-loop_NTPase"/>
</dbReference>
<gene>
    <name evidence="5" type="ORF">ACFPZ3_44275</name>
</gene>
<dbReference type="RefSeq" id="WP_379520398.1">
    <property type="nucleotide sequence ID" value="NZ_JBHSPA010000057.1"/>
</dbReference>
<dbReference type="InterPro" id="IPR003593">
    <property type="entry name" value="AAA+_ATPase"/>
</dbReference>
<dbReference type="Proteomes" id="UP001596058">
    <property type="component" value="Unassembled WGS sequence"/>
</dbReference>
<dbReference type="PROSITE" id="PS00211">
    <property type="entry name" value="ABC_TRANSPORTER_1"/>
    <property type="match status" value="1"/>
</dbReference>
<dbReference type="Pfam" id="PF00005">
    <property type="entry name" value="ABC_tran"/>
    <property type="match status" value="1"/>
</dbReference>
<feature type="domain" description="ABC transporter" evidence="4">
    <location>
        <begin position="29"/>
        <end position="275"/>
    </location>
</feature>
<dbReference type="CDD" id="cd03219">
    <property type="entry name" value="ABC_Mj1267_LivG_branched"/>
    <property type="match status" value="1"/>
</dbReference>
<keyword evidence="2" id="KW-0547">Nucleotide-binding</keyword>
<dbReference type="EMBL" id="JBHSPA010000057">
    <property type="protein sequence ID" value="MFC5830913.1"/>
    <property type="molecule type" value="Genomic_DNA"/>
</dbReference>
<dbReference type="Gene3D" id="3.40.50.300">
    <property type="entry name" value="P-loop containing nucleotide triphosphate hydrolases"/>
    <property type="match status" value="1"/>
</dbReference>
<evidence type="ECO:0000313" key="6">
    <source>
        <dbReference type="Proteomes" id="UP001596058"/>
    </source>
</evidence>
<reference evidence="6" key="1">
    <citation type="journal article" date="2019" name="Int. J. Syst. Evol. Microbiol.">
        <title>The Global Catalogue of Microorganisms (GCM) 10K type strain sequencing project: providing services to taxonomists for standard genome sequencing and annotation.</title>
        <authorList>
            <consortium name="The Broad Institute Genomics Platform"/>
            <consortium name="The Broad Institute Genome Sequencing Center for Infectious Disease"/>
            <person name="Wu L."/>
            <person name="Ma J."/>
        </authorList>
    </citation>
    <scope>NUCLEOTIDE SEQUENCE [LARGE SCALE GENOMIC DNA]</scope>
    <source>
        <strain evidence="6">CCUG 53903</strain>
    </source>
</reference>
<organism evidence="5 6">
    <name type="scientific">Nonomuraea insulae</name>
    <dbReference type="NCBI Taxonomy" id="1616787"/>
    <lineage>
        <taxon>Bacteria</taxon>
        <taxon>Bacillati</taxon>
        <taxon>Actinomycetota</taxon>
        <taxon>Actinomycetes</taxon>
        <taxon>Streptosporangiales</taxon>
        <taxon>Streptosporangiaceae</taxon>
        <taxon>Nonomuraea</taxon>
    </lineage>
</organism>
<evidence type="ECO:0000259" key="4">
    <source>
        <dbReference type="PROSITE" id="PS50893"/>
    </source>
</evidence>
<keyword evidence="1" id="KW-0813">Transport</keyword>
<dbReference type="PANTHER" id="PTHR45772:SF9">
    <property type="entry name" value="CONSERVED COMPONENT OF ABC TRANSPORTER FOR NATURAL AMINO ACIDS"/>
    <property type="match status" value="1"/>
</dbReference>
<dbReference type="InterPro" id="IPR032823">
    <property type="entry name" value="BCA_ABC_TP_C"/>
</dbReference>
<dbReference type="PROSITE" id="PS50893">
    <property type="entry name" value="ABC_TRANSPORTER_2"/>
    <property type="match status" value="1"/>
</dbReference>
<dbReference type="SUPFAM" id="SSF52540">
    <property type="entry name" value="P-loop containing nucleoside triphosphate hydrolases"/>
    <property type="match status" value="1"/>
</dbReference>
<evidence type="ECO:0000256" key="2">
    <source>
        <dbReference type="ARBA" id="ARBA00022741"/>
    </source>
</evidence>
<dbReference type="InterPro" id="IPR051120">
    <property type="entry name" value="ABC_AA/LPS_Transport"/>
</dbReference>
<dbReference type="SMART" id="SM00382">
    <property type="entry name" value="AAA"/>
    <property type="match status" value="1"/>
</dbReference>
<keyword evidence="6" id="KW-1185">Reference proteome</keyword>
<accession>A0ABW1D2K8</accession>
<sequence length="307" mass="33879">MTAGPKATALAAFKDMPREPGVPKPDPILVVDNVVRRFGGLTAVEVNHVEIQRGSITALIGPNGAGKTTFFNQLTGFDTADSGSWTFNERPMNGVPAHRVARSGMVRTFQLTKALSRLTVLENMRLGAQQQRGENFFRALVPRFWRTQEDEITERAEELLARFKLDTKRDDFAGSLSGGQRKLLEMARALMVQPELVMLDEPMAGVNPALTQSLLGHVKDLREQGMTVLFVEHDMDMVRDISDWVIVMAQGLVIAEGPPSTIMSDERVIDAYLGAHHDAPLSETELEAQLNEAEAALSAEIEEETQK</sequence>
<dbReference type="PANTHER" id="PTHR45772">
    <property type="entry name" value="CONSERVED COMPONENT OF ABC TRANSPORTER FOR NATURAL AMINO ACIDS-RELATED"/>
    <property type="match status" value="1"/>
</dbReference>
<dbReference type="InterPro" id="IPR017871">
    <property type="entry name" value="ABC_transporter-like_CS"/>
</dbReference>
<proteinExistence type="predicted"/>
<dbReference type="InterPro" id="IPR003439">
    <property type="entry name" value="ABC_transporter-like_ATP-bd"/>
</dbReference>
<evidence type="ECO:0000256" key="1">
    <source>
        <dbReference type="ARBA" id="ARBA00022448"/>
    </source>
</evidence>
<keyword evidence="3 5" id="KW-0067">ATP-binding</keyword>
<dbReference type="GO" id="GO:0005524">
    <property type="term" value="F:ATP binding"/>
    <property type="evidence" value="ECO:0007669"/>
    <property type="project" value="UniProtKB-KW"/>
</dbReference>
<name>A0ABW1D2K8_9ACTN</name>
<dbReference type="Pfam" id="PF12399">
    <property type="entry name" value="BCA_ABC_TP_C"/>
    <property type="match status" value="1"/>
</dbReference>
<protein>
    <submittedName>
        <fullName evidence="5">ABC transporter ATP-binding protein</fullName>
    </submittedName>
</protein>